<dbReference type="Proteomes" id="UP000178935">
    <property type="component" value="Unassembled WGS sequence"/>
</dbReference>
<sequence length="271" mass="31504">MPKFNPDSQLNIHDLAIQEIETQEAVEIPFDPNKLLAEADWAVLQEITTDSPTWILEQTASLAILDKDKLPEMSIKIKDKIKKKIRDDLWGEGHLQDMAWASYISPEFTNVPAEAFERAVEKSNDHLSELRDKKDWRHFFEYASWLTVLGRRPNLSQEDFKELEEEFKSQEIKAKEEIVMNNGDAKAYDTENFLEDAVAMSIIYPDYPLKISAESSKLIVAYLQERIRHRALAEWYISLAMARIVADKCIEVNKKKRSNQETQQLPESKQF</sequence>
<accession>A0A1G2JNX0</accession>
<comment type="caution">
    <text evidence="1">The sequence shown here is derived from an EMBL/GenBank/DDBJ whole genome shotgun (WGS) entry which is preliminary data.</text>
</comment>
<proteinExistence type="predicted"/>
<dbReference type="AlphaFoldDB" id="A0A1G2JNX0"/>
<name>A0A1G2JNX0_9BACT</name>
<evidence type="ECO:0000313" key="2">
    <source>
        <dbReference type="Proteomes" id="UP000178935"/>
    </source>
</evidence>
<protein>
    <submittedName>
        <fullName evidence="1">Uncharacterized protein</fullName>
    </submittedName>
</protein>
<reference evidence="1 2" key="1">
    <citation type="journal article" date="2016" name="Nat. Commun.">
        <title>Thousands of microbial genomes shed light on interconnected biogeochemical processes in an aquifer system.</title>
        <authorList>
            <person name="Anantharaman K."/>
            <person name="Brown C.T."/>
            <person name="Hug L.A."/>
            <person name="Sharon I."/>
            <person name="Castelle C.J."/>
            <person name="Probst A.J."/>
            <person name="Thomas B.C."/>
            <person name="Singh A."/>
            <person name="Wilkins M.J."/>
            <person name="Karaoz U."/>
            <person name="Brodie E.L."/>
            <person name="Williams K.H."/>
            <person name="Hubbard S.S."/>
            <person name="Banfield J.F."/>
        </authorList>
    </citation>
    <scope>NUCLEOTIDE SEQUENCE [LARGE SCALE GENOMIC DNA]</scope>
</reference>
<organism evidence="1 2">
    <name type="scientific">Candidatus Staskawiczbacteria bacterium RIFOXYD1_FULL_32_13</name>
    <dbReference type="NCBI Taxonomy" id="1802234"/>
    <lineage>
        <taxon>Bacteria</taxon>
        <taxon>Candidatus Staskawicziibacteriota</taxon>
    </lineage>
</organism>
<dbReference type="EMBL" id="MHPU01000030">
    <property type="protein sequence ID" value="OGZ88141.1"/>
    <property type="molecule type" value="Genomic_DNA"/>
</dbReference>
<gene>
    <name evidence="1" type="ORF">A2561_05540</name>
</gene>
<evidence type="ECO:0000313" key="1">
    <source>
        <dbReference type="EMBL" id="OGZ88141.1"/>
    </source>
</evidence>